<keyword evidence="4" id="KW-0349">Heme</keyword>
<dbReference type="Pfam" id="PF14537">
    <property type="entry name" value="Cytochrom_c3_2"/>
    <property type="match status" value="1"/>
</dbReference>
<keyword evidence="8" id="KW-0732">Signal</keyword>
<keyword evidence="11" id="KW-1185">Reference proteome</keyword>
<comment type="caution">
    <text evidence="10">The sequence shown here is derived from an EMBL/GenBank/DDBJ whole genome shotgun (WGS) entry which is preliminary data.</text>
</comment>
<evidence type="ECO:0000259" key="9">
    <source>
        <dbReference type="Pfam" id="PF14537"/>
    </source>
</evidence>
<gene>
    <name evidence="10" type="ORF">AVCANL283_07520</name>
</gene>
<evidence type="ECO:0000256" key="2">
    <source>
        <dbReference type="ARBA" id="ARBA00004196"/>
    </source>
</evidence>
<feature type="signal peptide" evidence="8">
    <location>
        <begin position="1"/>
        <end position="16"/>
    </location>
</feature>
<organism evidence="10 11">
    <name type="scientific">Campylobacter canadensis</name>
    <dbReference type="NCBI Taxonomy" id="449520"/>
    <lineage>
        <taxon>Bacteria</taxon>
        <taxon>Pseudomonadati</taxon>
        <taxon>Campylobacterota</taxon>
        <taxon>Epsilonproteobacteria</taxon>
        <taxon>Campylobacterales</taxon>
        <taxon>Campylobacteraceae</taxon>
        <taxon>Campylobacter</taxon>
    </lineage>
</organism>
<keyword evidence="3" id="KW-0813">Transport</keyword>
<evidence type="ECO:0000256" key="7">
    <source>
        <dbReference type="ARBA" id="ARBA00023004"/>
    </source>
</evidence>
<dbReference type="RefSeq" id="WP_172233084.1">
    <property type="nucleotide sequence ID" value="NZ_CP035946.1"/>
</dbReference>
<comment type="cofactor">
    <cofactor evidence="1">
        <name>heme c</name>
        <dbReference type="ChEBI" id="CHEBI:61717"/>
    </cofactor>
</comment>
<reference evidence="10 11" key="1">
    <citation type="submission" date="2020-07" db="EMBL/GenBank/DDBJ databases">
        <title>Transfer of Campylobacter canadensis to the novel genus Avispirillum gen. nov., that also includes two novel species recovered from migratory waterfowl: Avispirillum anseris sp. nov. and Avispirillum brantae sp. nov.</title>
        <authorList>
            <person name="Miller W.G."/>
            <person name="Chapman M.H."/>
            <person name="Yee E."/>
            <person name="Inglis G.D."/>
        </authorList>
    </citation>
    <scope>NUCLEOTIDE SEQUENCE [LARGE SCALE GENOMIC DNA]</scope>
    <source>
        <strain evidence="10 11">L283</strain>
    </source>
</reference>
<sequence length="114" mass="13217">MRKLLMILMFSIFALANEFLIKPHHVDVKLKCSDCHKQANEKDYKALDSNACLSCHGSKEKLAKRLDFLKGKNPHNSIHDNANLNCYTCHNEHKPSFNMCNTCHNTKTWMKEIK</sequence>
<comment type="subcellular location">
    <subcellularLocation>
        <location evidence="2">Cell envelope</location>
    </subcellularLocation>
</comment>
<dbReference type="InterPro" id="IPR012286">
    <property type="entry name" value="Tetrahaem_cytochrome"/>
</dbReference>
<evidence type="ECO:0000313" key="10">
    <source>
        <dbReference type="EMBL" id="MBZ7987942.1"/>
    </source>
</evidence>
<accession>A0ABS7WUD2</accession>
<proteinExistence type="predicted"/>
<protein>
    <submittedName>
        <fullName evidence="10">Cytochrome c3 family protein</fullName>
    </submittedName>
</protein>
<feature type="domain" description="Tetrahaem cytochrome" evidence="9">
    <location>
        <begin position="24"/>
        <end position="105"/>
    </location>
</feature>
<dbReference type="Gene3D" id="1.10.1130.10">
    <property type="entry name" value="Flavocytochrome C3, Chain A"/>
    <property type="match status" value="1"/>
</dbReference>
<feature type="chain" id="PRO_5046977606" evidence="8">
    <location>
        <begin position="17"/>
        <end position="114"/>
    </location>
</feature>
<dbReference type="InterPro" id="IPR036280">
    <property type="entry name" value="Multihaem_cyt_sf"/>
</dbReference>
<dbReference type="SUPFAM" id="SSF48695">
    <property type="entry name" value="Multiheme cytochromes"/>
    <property type="match status" value="1"/>
</dbReference>
<keyword evidence="7" id="KW-0408">Iron</keyword>
<name>A0ABS7WUD2_9BACT</name>
<evidence type="ECO:0000256" key="1">
    <source>
        <dbReference type="ARBA" id="ARBA00001926"/>
    </source>
</evidence>
<evidence type="ECO:0000256" key="6">
    <source>
        <dbReference type="ARBA" id="ARBA00022982"/>
    </source>
</evidence>
<evidence type="ECO:0000256" key="4">
    <source>
        <dbReference type="ARBA" id="ARBA00022617"/>
    </source>
</evidence>
<keyword evidence="5" id="KW-0479">Metal-binding</keyword>
<evidence type="ECO:0000256" key="8">
    <source>
        <dbReference type="SAM" id="SignalP"/>
    </source>
</evidence>
<evidence type="ECO:0000256" key="5">
    <source>
        <dbReference type="ARBA" id="ARBA00022723"/>
    </source>
</evidence>
<dbReference type="Proteomes" id="UP000786183">
    <property type="component" value="Unassembled WGS sequence"/>
</dbReference>
<keyword evidence="6" id="KW-0249">Electron transport</keyword>
<evidence type="ECO:0000256" key="3">
    <source>
        <dbReference type="ARBA" id="ARBA00022448"/>
    </source>
</evidence>
<evidence type="ECO:0000313" key="11">
    <source>
        <dbReference type="Proteomes" id="UP000786183"/>
    </source>
</evidence>
<dbReference type="EMBL" id="JACGBB010000020">
    <property type="protein sequence ID" value="MBZ7987942.1"/>
    <property type="molecule type" value="Genomic_DNA"/>
</dbReference>